<feature type="region of interest" description="Disordered" evidence="1">
    <location>
        <begin position="107"/>
        <end position="135"/>
    </location>
</feature>
<feature type="region of interest" description="Disordered" evidence="1">
    <location>
        <begin position="346"/>
        <end position="395"/>
    </location>
</feature>
<reference evidence="2" key="1">
    <citation type="submission" date="2020-06" db="EMBL/GenBank/DDBJ databases">
        <title>Draft genome of Bugula neritina, a colonial animal packing powerful symbionts and potential medicines.</title>
        <authorList>
            <person name="Rayko M."/>
        </authorList>
    </citation>
    <scope>NUCLEOTIDE SEQUENCE [LARGE SCALE GENOMIC DNA]</scope>
    <source>
        <strain evidence="2">Kwan_BN1</strain>
    </source>
</reference>
<gene>
    <name evidence="2" type="ORF">EB796_010205</name>
</gene>
<sequence>MVQLTRSDMNTPPASSRTASTGLTNGRSRSLRQVSTMQQMIPPSVTSTLPADGGILASNTVNGTSRQIRRAPSSQPVMSQLSAQQPAEIIPRSRPRRTDSFYSDAQLPNLTRIGPPRGSYTTRDIAQGPRQATPAQSVKLLHPSLENADSALQRNEICRSLPHLSNPQQPRSTNVGSRKINDAIQNIRTPATQSQETGQENRSSAFSHYYINPHSPHLTKLPIQPKLQQIQVGIPSTHIKTEERKTNKSQLQTQVSRASNSKATGSGAVSSGQQQNTQSTSGRYQPKLNTGSPLASQNQVKSKQNHEMKMKKCTLNKKRLQFYHGTRHRPLEPNQMKKFSLRPGLKVTPQPAAMPSQNTPEATQITESSLNRGGTPSCSSWQHQTNGQSTFFGSRKPITEKPSAMLTKPKATANSFVSKKAIKKYKPAKISTGWWSAYPRYQPLYQPLDPPAGTSGSGIVSRELVKQAISQANRMGNEVIPAQTTSSSSANTNVSTTLQQPVLANTSYRCQSSSHSNRPPNIATTCIRCGCYYTVTCENICSGRFNISVAEAGCPRCWNSNSCYCGQPFSDRYVNPQ</sequence>
<feature type="compositionally biased region" description="Polar residues" evidence="1">
    <location>
        <begin position="287"/>
        <end position="302"/>
    </location>
</feature>
<proteinExistence type="predicted"/>
<dbReference type="Proteomes" id="UP000593567">
    <property type="component" value="Unassembled WGS sequence"/>
</dbReference>
<accession>A0A7J7JYN3</accession>
<evidence type="ECO:0000313" key="3">
    <source>
        <dbReference type="Proteomes" id="UP000593567"/>
    </source>
</evidence>
<evidence type="ECO:0000313" key="2">
    <source>
        <dbReference type="EMBL" id="KAF6031482.1"/>
    </source>
</evidence>
<organism evidence="2 3">
    <name type="scientific">Bugula neritina</name>
    <name type="common">Brown bryozoan</name>
    <name type="synonym">Sertularia neritina</name>
    <dbReference type="NCBI Taxonomy" id="10212"/>
    <lineage>
        <taxon>Eukaryota</taxon>
        <taxon>Metazoa</taxon>
        <taxon>Spiralia</taxon>
        <taxon>Lophotrochozoa</taxon>
        <taxon>Bryozoa</taxon>
        <taxon>Gymnolaemata</taxon>
        <taxon>Cheilostomatida</taxon>
        <taxon>Flustrina</taxon>
        <taxon>Buguloidea</taxon>
        <taxon>Bugulidae</taxon>
        <taxon>Bugula</taxon>
    </lineage>
</organism>
<protein>
    <submittedName>
        <fullName evidence="2">Uncharacterized protein</fullName>
    </submittedName>
</protein>
<dbReference type="EMBL" id="VXIV02001597">
    <property type="protein sequence ID" value="KAF6031482.1"/>
    <property type="molecule type" value="Genomic_DNA"/>
</dbReference>
<feature type="region of interest" description="Disordered" evidence="1">
    <location>
        <begin position="1"/>
        <end position="28"/>
    </location>
</feature>
<dbReference type="AlphaFoldDB" id="A0A7J7JYN3"/>
<keyword evidence="3" id="KW-1185">Reference proteome</keyword>
<feature type="compositionally biased region" description="Polar residues" evidence="1">
    <location>
        <begin position="355"/>
        <end position="392"/>
    </location>
</feature>
<feature type="compositionally biased region" description="Polar residues" evidence="1">
    <location>
        <begin position="248"/>
        <end position="269"/>
    </location>
</feature>
<name>A0A7J7JYN3_BUGNE</name>
<evidence type="ECO:0000256" key="1">
    <source>
        <dbReference type="SAM" id="MobiDB-lite"/>
    </source>
</evidence>
<feature type="region of interest" description="Disordered" evidence="1">
    <location>
        <begin position="237"/>
        <end position="308"/>
    </location>
</feature>
<comment type="caution">
    <text evidence="2">The sequence shown here is derived from an EMBL/GenBank/DDBJ whole genome shotgun (WGS) entry which is preliminary data.</text>
</comment>
<feature type="compositionally biased region" description="Low complexity" evidence="1">
    <location>
        <begin position="270"/>
        <end position="282"/>
    </location>
</feature>